<dbReference type="Gene3D" id="3.40.50.10490">
    <property type="entry name" value="Glucose-6-phosphate isomerase like protein, domain 1"/>
    <property type="match status" value="1"/>
</dbReference>
<protein>
    <submittedName>
        <fullName evidence="2">DUF2058 domain-containing protein</fullName>
    </submittedName>
</protein>
<dbReference type="Pfam" id="PF09831">
    <property type="entry name" value="DUF2058"/>
    <property type="match status" value="1"/>
</dbReference>
<evidence type="ECO:0000313" key="2">
    <source>
        <dbReference type="EMBL" id="CAA6827626.1"/>
    </source>
</evidence>
<gene>
    <name evidence="2" type="ORF">HELGO_WM8436</name>
</gene>
<name>A0A6S6U3W1_9GAMM</name>
<feature type="region of interest" description="Disordered" evidence="1">
    <location>
        <begin position="1"/>
        <end position="42"/>
    </location>
</feature>
<dbReference type="InterPro" id="IPR018636">
    <property type="entry name" value="DUF2058"/>
</dbReference>
<sequence length="186" mass="20576">MAGSLQDQLLKAGLSDKKKAKKINSQKQKAQKQSRKDKTELRNEAAELAEKAMQAEKEKSQVLNEQRKQEAEQKAIAAQVRQIVEMNKIFAFGKGKEDSAIAYNFSHAGKVKSLLVSSVNHDLISRGKIAIAVYGEGYALIPAIAASKINERNAEAIVLLNDSQASDQVDEDDPYADYQVPDDLMW</sequence>
<feature type="compositionally biased region" description="Basic residues" evidence="1">
    <location>
        <begin position="18"/>
        <end position="33"/>
    </location>
</feature>
<dbReference type="EMBL" id="CACVAY010000141">
    <property type="protein sequence ID" value="CAA6827626.1"/>
    <property type="molecule type" value="Genomic_DNA"/>
</dbReference>
<organism evidence="2">
    <name type="scientific">uncultured Thiotrichaceae bacterium</name>
    <dbReference type="NCBI Taxonomy" id="298394"/>
    <lineage>
        <taxon>Bacteria</taxon>
        <taxon>Pseudomonadati</taxon>
        <taxon>Pseudomonadota</taxon>
        <taxon>Gammaproteobacteria</taxon>
        <taxon>Thiotrichales</taxon>
        <taxon>Thiotrichaceae</taxon>
        <taxon>environmental samples</taxon>
    </lineage>
</organism>
<reference evidence="2" key="1">
    <citation type="submission" date="2020-01" db="EMBL/GenBank/DDBJ databases">
        <authorList>
            <person name="Meier V. D."/>
            <person name="Meier V D."/>
        </authorList>
    </citation>
    <scope>NUCLEOTIDE SEQUENCE</scope>
    <source>
        <strain evidence="2">HLG_WM_MAG_07</strain>
    </source>
</reference>
<proteinExistence type="predicted"/>
<evidence type="ECO:0000256" key="1">
    <source>
        <dbReference type="SAM" id="MobiDB-lite"/>
    </source>
</evidence>
<dbReference type="AlphaFoldDB" id="A0A6S6U3W1"/>
<accession>A0A6S6U3W1</accession>